<dbReference type="InterPro" id="IPR005829">
    <property type="entry name" value="Sugar_transporter_CS"/>
</dbReference>
<gene>
    <name evidence="10" type="ORF">BQ2448_6685</name>
</gene>
<dbReference type="SUPFAM" id="SSF103473">
    <property type="entry name" value="MFS general substrate transporter"/>
    <property type="match status" value="1"/>
</dbReference>
<dbReference type="InterPro" id="IPR020846">
    <property type="entry name" value="MFS_dom"/>
</dbReference>
<sequence>MPTFSPTMQLLWCAASSLQYGYHISALNSSQDSLRCADHRPWLGLWGMPACVDMSQSAFGLVTASYTLGGLVSSLNASRLVDGLGRRKTAVVAAWLIVAGGFLMAIGSSVTVLVLGRMIIGLSCGISTVLVPLYISEIAPNRGGTGILTQLSICAGIFLAQAISIPLSEPRTGKWRLIGLASVAIAVAQVGEVAQPLCGDRTALTNRICCQIATSSMMVETAPNRQTPIYDIVDDHEREPISLEGPSRACPTSTGHNATDESLTLVEVYRSKDAAIKSSFWTLVLSQLFQQTRILTAVSPTNAKGVALFVTIVNFAMTLPAVYLIDRLGRRALLLISLSSMAVSTAVLAFAINHSLFALASLCIVLFVATFSIGLGPIPFVLMGELPPPEGTNWGLNFIIGSLVWRTDFRFGNNFLPDSFADLVRRARFAVISAVGYFVMARRLRATTASAVTAV</sequence>
<evidence type="ECO:0000256" key="7">
    <source>
        <dbReference type="ARBA" id="ARBA00049119"/>
    </source>
</evidence>
<evidence type="ECO:0000256" key="3">
    <source>
        <dbReference type="ARBA" id="ARBA00022448"/>
    </source>
</evidence>
<evidence type="ECO:0000313" key="11">
    <source>
        <dbReference type="Proteomes" id="UP000198372"/>
    </source>
</evidence>
<protein>
    <submittedName>
        <fullName evidence="10">BQ2448_6685 protein</fullName>
    </submittedName>
</protein>
<feature type="transmembrane region" description="Helical" evidence="8">
    <location>
        <begin position="147"/>
        <end position="167"/>
    </location>
</feature>
<keyword evidence="6 8" id="KW-0472">Membrane</keyword>
<evidence type="ECO:0000256" key="2">
    <source>
        <dbReference type="ARBA" id="ARBA00010992"/>
    </source>
</evidence>
<dbReference type="InterPro" id="IPR005828">
    <property type="entry name" value="MFS_sugar_transport-like"/>
</dbReference>
<dbReference type="Proteomes" id="UP000198372">
    <property type="component" value="Unassembled WGS sequence"/>
</dbReference>
<dbReference type="InterPro" id="IPR045263">
    <property type="entry name" value="GLUT"/>
</dbReference>
<evidence type="ECO:0000259" key="9">
    <source>
        <dbReference type="PROSITE" id="PS50850"/>
    </source>
</evidence>
<dbReference type="PANTHER" id="PTHR23503">
    <property type="entry name" value="SOLUTE CARRIER FAMILY 2"/>
    <property type="match status" value="1"/>
</dbReference>
<dbReference type="Pfam" id="PF00083">
    <property type="entry name" value="Sugar_tr"/>
    <property type="match status" value="2"/>
</dbReference>
<feature type="transmembrane region" description="Helical" evidence="8">
    <location>
        <begin position="305"/>
        <end position="325"/>
    </location>
</feature>
<dbReference type="Gene3D" id="1.20.1250.20">
    <property type="entry name" value="MFS general substrate transporter like domains"/>
    <property type="match status" value="2"/>
</dbReference>
<evidence type="ECO:0000256" key="4">
    <source>
        <dbReference type="ARBA" id="ARBA00022692"/>
    </source>
</evidence>
<reference evidence="11" key="1">
    <citation type="submission" date="2016-09" db="EMBL/GenBank/DDBJ databases">
        <authorList>
            <person name="Jeantristanb JTB J.-T."/>
            <person name="Ricardo R."/>
        </authorList>
    </citation>
    <scope>NUCLEOTIDE SEQUENCE [LARGE SCALE GENOMIC DNA]</scope>
</reference>
<dbReference type="PANTHER" id="PTHR23503:SF8">
    <property type="entry name" value="FACILITATED GLUCOSE TRANSPORTER PROTEIN 1"/>
    <property type="match status" value="1"/>
</dbReference>
<dbReference type="AlphaFoldDB" id="A0A238FQH8"/>
<feature type="transmembrane region" description="Helical" evidence="8">
    <location>
        <begin position="114"/>
        <end position="135"/>
    </location>
</feature>
<keyword evidence="3" id="KW-0813">Transport</keyword>
<dbReference type="InterPro" id="IPR036259">
    <property type="entry name" value="MFS_trans_sf"/>
</dbReference>
<dbReference type="STRING" id="269621.A0A238FQH8"/>
<dbReference type="OrthoDB" id="4540492at2759"/>
<evidence type="ECO:0000256" key="5">
    <source>
        <dbReference type="ARBA" id="ARBA00022989"/>
    </source>
</evidence>
<keyword evidence="5 8" id="KW-1133">Transmembrane helix</keyword>
<keyword evidence="4 8" id="KW-0812">Transmembrane</keyword>
<comment type="catalytic activity">
    <reaction evidence="7">
        <text>myo-inositol(out) + H(+)(out) = myo-inositol(in) + H(+)(in)</text>
        <dbReference type="Rhea" id="RHEA:60364"/>
        <dbReference type="ChEBI" id="CHEBI:15378"/>
        <dbReference type="ChEBI" id="CHEBI:17268"/>
    </reaction>
</comment>
<evidence type="ECO:0000256" key="8">
    <source>
        <dbReference type="SAM" id="Phobius"/>
    </source>
</evidence>
<dbReference type="GO" id="GO:0016020">
    <property type="term" value="C:membrane"/>
    <property type="evidence" value="ECO:0007669"/>
    <property type="project" value="UniProtKB-SubCell"/>
</dbReference>
<proteinExistence type="inferred from homology"/>
<feature type="transmembrane region" description="Helical" evidence="8">
    <location>
        <begin position="332"/>
        <end position="352"/>
    </location>
</feature>
<dbReference type="PRINTS" id="PR00171">
    <property type="entry name" value="SUGRTRNSPORT"/>
</dbReference>
<feature type="domain" description="Major facilitator superfamily (MFS) profile" evidence="9">
    <location>
        <begin position="9"/>
        <end position="455"/>
    </location>
</feature>
<evidence type="ECO:0000313" key="10">
    <source>
        <dbReference type="EMBL" id="SCV74253.1"/>
    </source>
</evidence>
<evidence type="ECO:0000256" key="6">
    <source>
        <dbReference type="ARBA" id="ARBA00023136"/>
    </source>
</evidence>
<dbReference type="GO" id="GO:0015149">
    <property type="term" value="F:hexose transmembrane transporter activity"/>
    <property type="evidence" value="ECO:0007669"/>
    <property type="project" value="TreeGrafter"/>
</dbReference>
<keyword evidence="11" id="KW-1185">Reference proteome</keyword>
<dbReference type="InterPro" id="IPR003663">
    <property type="entry name" value="Sugar/inositol_transpt"/>
</dbReference>
<feature type="transmembrane region" description="Helical" evidence="8">
    <location>
        <begin position="89"/>
        <end position="108"/>
    </location>
</feature>
<comment type="subcellular location">
    <subcellularLocation>
        <location evidence="1">Membrane</location>
        <topology evidence="1">Multi-pass membrane protein</topology>
    </subcellularLocation>
</comment>
<organism evidence="10 11">
    <name type="scientific">Microbotryum intermedium</name>
    <dbReference type="NCBI Taxonomy" id="269621"/>
    <lineage>
        <taxon>Eukaryota</taxon>
        <taxon>Fungi</taxon>
        <taxon>Dikarya</taxon>
        <taxon>Basidiomycota</taxon>
        <taxon>Pucciniomycotina</taxon>
        <taxon>Microbotryomycetes</taxon>
        <taxon>Microbotryales</taxon>
        <taxon>Microbotryaceae</taxon>
        <taxon>Microbotryum</taxon>
    </lineage>
</organism>
<feature type="transmembrane region" description="Helical" evidence="8">
    <location>
        <begin position="54"/>
        <end position="77"/>
    </location>
</feature>
<evidence type="ECO:0000256" key="1">
    <source>
        <dbReference type="ARBA" id="ARBA00004141"/>
    </source>
</evidence>
<feature type="transmembrane region" description="Helical" evidence="8">
    <location>
        <begin position="358"/>
        <end position="382"/>
    </location>
</feature>
<dbReference type="EMBL" id="FMSP01000020">
    <property type="protein sequence ID" value="SCV74253.1"/>
    <property type="molecule type" value="Genomic_DNA"/>
</dbReference>
<dbReference type="PROSITE" id="PS50850">
    <property type="entry name" value="MFS"/>
    <property type="match status" value="1"/>
</dbReference>
<accession>A0A238FQH8</accession>
<name>A0A238FQH8_9BASI</name>
<comment type="similarity">
    <text evidence="2">Belongs to the major facilitator superfamily. Sugar transporter (TC 2.A.1.1) family.</text>
</comment>
<dbReference type="PROSITE" id="PS00216">
    <property type="entry name" value="SUGAR_TRANSPORT_1"/>
    <property type="match status" value="2"/>
</dbReference>